<name>A0A1Q3F194_CULTA</name>
<feature type="domain" description="C2H2-type" evidence="10">
    <location>
        <begin position="316"/>
        <end position="345"/>
    </location>
</feature>
<sequence length="609" mass="70914">MNVCRTCVSSTCSELVPIFSKLGDQFIANVIVDCSSIAIIEDDGLPSNICKQCLNSVQMIANFAAQVRESDRKLRRLFKSEVSLRDIEEDCNWQEPTDMFNPSVEQVKLEIEILKVEEFETGVESEFDFEDGNDSDWNGGEQKLSEGEAEMEEDEVPSKRSKRKQAKRRRKKGQDEGDDDEDSFGDEPLTEKEQTLFETIQIDPARHICCWCCMDFESQDELARHGEIHFKTKAKRSNLIKEHYCKICFAGFKRLKSLEDHVKMASALSSRKIYQCKRCRSRFISLRRRRQHMNHHEKEDKRQGQREVQFKKKTPKCCGWSCSKEFESEQELLEHGQKEHIGKKRATFDPKLPHECPVCFRCFDSAINLYRHRYRTHKAIATQCSICGVQFRSRDSAVKHELKHNNVRPYGCEICGKPFASTNALKDHMLVHNDEKPFVCSICGWGFKRECNLKIHFLVHSDKLPFKCNVCEKSFKGKYHLQYHMRTHTGTKPWKCKYCDKTFAHHANRDRHEISHTGIKPHKCSYCEKSFIRKRQLVEHESIHTGIEPYNCEMCNRRFGNKSELQKHLEVHPKAPENHLSLPPTSPMLDANVAMEIPEVVSSVQVHQY</sequence>
<accession>A0A1Q3F194</accession>
<dbReference type="PANTHER" id="PTHR24379:SF121">
    <property type="entry name" value="C2H2-TYPE DOMAIN-CONTAINING PROTEIN"/>
    <property type="match status" value="1"/>
</dbReference>
<dbReference type="SMART" id="SM00868">
    <property type="entry name" value="zf-AD"/>
    <property type="match status" value="1"/>
</dbReference>
<feature type="compositionally biased region" description="Basic residues" evidence="9">
    <location>
        <begin position="159"/>
        <end position="172"/>
    </location>
</feature>
<comment type="subcellular location">
    <subcellularLocation>
        <location evidence="1">Nucleus</location>
    </subcellularLocation>
</comment>
<proteinExistence type="predicted"/>
<dbReference type="GO" id="GO:0008270">
    <property type="term" value="F:zinc ion binding"/>
    <property type="evidence" value="ECO:0007669"/>
    <property type="project" value="UniProtKB-UniRule"/>
</dbReference>
<dbReference type="InterPro" id="IPR012934">
    <property type="entry name" value="Znf_AD"/>
</dbReference>
<feature type="compositionally biased region" description="Acidic residues" evidence="9">
    <location>
        <begin position="176"/>
        <end position="185"/>
    </location>
</feature>
<keyword evidence="2 8" id="KW-0479">Metal-binding</keyword>
<feature type="domain" description="ZAD" evidence="11">
    <location>
        <begin position="2"/>
        <end position="77"/>
    </location>
</feature>
<reference evidence="12" key="1">
    <citation type="submission" date="2017-01" db="EMBL/GenBank/DDBJ databases">
        <title>A deep insight into the sialotranscriptome of adult male and female Cluex tarsalis mosquitoes.</title>
        <authorList>
            <person name="Ribeiro J.M."/>
            <person name="Moreira F."/>
            <person name="Bernard K.A."/>
            <person name="Calvo E."/>
        </authorList>
    </citation>
    <scope>NUCLEOTIDE SEQUENCE</scope>
    <source>
        <strain evidence="12">Kern County</strain>
        <tissue evidence="12">Salivary glands</tissue>
    </source>
</reference>
<feature type="compositionally biased region" description="Acidic residues" evidence="9">
    <location>
        <begin position="125"/>
        <end position="134"/>
    </location>
</feature>
<dbReference type="EMBL" id="GFDL01013720">
    <property type="protein sequence ID" value="JAV21325.1"/>
    <property type="molecule type" value="Transcribed_RNA"/>
</dbReference>
<evidence type="ECO:0000256" key="3">
    <source>
        <dbReference type="ARBA" id="ARBA00022737"/>
    </source>
</evidence>
<feature type="domain" description="C2H2-type" evidence="10">
    <location>
        <begin position="466"/>
        <end position="493"/>
    </location>
</feature>
<feature type="domain" description="C2H2-type" evidence="10">
    <location>
        <begin position="494"/>
        <end position="521"/>
    </location>
</feature>
<evidence type="ECO:0000256" key="2">
    <source>
        <dbReference type="ARBA" id="ARBA00022723"/>
    </source>
</evidence>
<dbReference type="Gene3D" id="3.30.160.60">
    <property type="entry name" value="Classic Zinc Finger"/>
    <property type="match status" value="8"/>
</dbReference>
<organism evidence="12">
    <name type="scientific">Culex tarsalis</name>
    <name type="common">Encephalitis mosquito</name>
    <dbReference type="NCBI Taxonomy" id="7177"/>
    <lineage>
        <taxon>Eukaryota</taxon>
        <taxon>Metazoa</taxon>
        <taxon>Ecdysozoa</taxon>
        <taxon>Arthropoda</taxon>
        <taxon>Hexapoda</taxon>
        <taxon>Insecta</taxon>
        <taxon>Pterygota</taxon>
        <taxon>Neoptera</taxon>
        <taxon>Endopterygota</taxon>
        <taxon>Diptera</taxon>
        <taxon>Nematocera</taxon>
        <taxon>Culicoidea</taxon>
        <taxon>Culicidae</taxon>
        <taxon>Culicinae</taxon>
        <taxon>Culicini</taxon>
        <taxon>Culex</taxon>
        <taxon>Culex</taxon>
    </lineage>
</organism>
<dbReference type="PROSITE" id="PS00028">
    <property type="entry name" value="ZINC_FINGER_C2H2_1"/>
    <property type="match status" value="11"/>
</dbReference>
<evidence type="ECO:0000256" key="8">
    <source>
        <dbReference type="PROSITE-ProRule" id="PRU01263"/>
    </source>
</evidence>
<feature type="binding site" evidence="8">
    <location>
        <position position="4"/>
    </location>
    <ligand>
        <name>Zn(2+)</name>
        <dbReference type="ChEBI" id="CHEBI:29105"/>
    </ligand>
</feature>
<dbReference type="AlphaFoldDB" id="A0A1Q3F194"/>
<feature type="binding site" evidence="8">
    <location>
        <position position="50"/>
    </location>
    <ligand>
        <name>Zn(2+)</name>
        <dbReference type="ChEBI" id="CHEBI:29105"/>
    </ligand>
</feature>
<feature type="binding site" evidence="8">
    <location>
        <position position="7"/>
    </location>
    <ligand>
        <name>Zn(2+)</name>
        <dbReference type="ChEBI" id="CHEBI:29105"/>
    </ligand>
</feature>
<dbReference type="FunFam" id="3.30.160.60:FF:000446">
    <property type="entry name" value="Zinc finger protein"/>
    <property type="match status" value="1"/>
</dbReference>
<dbReference type="GO" id="GO:0032502">
    <property type="term" value="P:developmental process"/>
    <property type="evidence" value="ECO:0007669"/>
    <property type="project" value="UniProtKB-ARBA"/>
</dbReference>
<feature type="binding site" evidence="8">
    <location>
        <position position="53"/>
    </location>
    <ligand>
        <name>Zn(2+)</name>
        <dbReference type="ChEBI" id="CHEBI:29105"/>
    </ligand>
</feature>
<keyword evidence="4 7" id="KW-0863">Zinc-finger</keyword>
<feature type="domain" description="C2H2-type" evidence="10">
    <location>
        <begin position="274"/>
        <end position="301"/>
    </location>
</feature>
<dbReference type="InterPro" id="IPR013087">
    <property type="entry name" value="Znf_C2H2_type"/>
</dbReference>
<dbReference type="FunFam" id="3.30.160.60:FF:000100">
    <property type="entry name" value="Zinc finger 45-like"/>
    <property type="match status" value="2"/>
</dbReference>
<dbReference type="Pfam" id="PF00096">
    <property type="entry name" value="zf-C2H2"/>
    <property type="match status" value="4"/>
</dbReference>
<dbReference type="PANTHER" id="PTHR24379">
    <property type="entry name" value="KRAB AND ZINC FINGER DOMAIN-CONTAINING"/>
    <property type="match status" value="1"/>
</dbReference>
<dbReference type="SUPFAM" id="SSF57667">
    <property type="entry name" value="beta-beta-alpha zinc fingers"/>
    <property type="match status" value="4"/>
</dbReference>
<feature type="domain" description="C2H2-type" evidence="10">
    <location>
        <begin position="438"/>
        <end position="465"/>
    </location>
</feature>
<evidence type="ECO:0000256" key="5">
    <source>
        <dbReference type="ARBA" id="ARBA00022833"/>
    </source>
</evidence>
<dbReference type="Pfam" id="PF07776">
    <property type="entry name" value="zf-AD"/>
    <property type="match status" value="1"/>
</dbReference>
<feature type="domain" description="C2H2-type" evidence="10">
    <location>
        <begin position="522"/>
        <end position="549"/>
    </location>
</feature>
<dbReference type="GO" id="GO:0005634">
    <property type="term" value="C:nucleus"/>
    <property type="evidence" value="ECO:0007669"/>
    <property type="project" value="UniProtKB-SubCell"/>
</dbReference>
<evidence type="ECO:0000313" key="12">
    <source>
        <dbReference type="EMBL" id="JAV21325.1"/>
    </source>
</evidence>
<evidence type="ECO:0008006" key="13">
    <source>
        <dbReference type="Google" id="ProtNLM"/>
    </source>
</evidence>
<dbReference type="Gene3D" id="3.40.1800.20">
    <property type="match status" value="1"/>
</dbReference>
<dbReference type="Pfam" id="PF13894">
    <property type="entry name" value="zf-C2H2_4"/>
    <property type="match status" value="1"/>
</dbReference>
<feature type="domain" description="C2H2-type" evidence="10">
    <location>
        <begin position="354"/>
        <end position="377"/>
    </location>
</feature>
<evidence type="ECO:0000256" key="6">
    <source>
        <dbReference type="ARBA" id="ARBA00023242"/>
    </source>
</evidence>
<dbReference type="SUPFAM" id="SSF57716">
    <property type="entry name" value="Glucocorticoid receptor-like (DNA-binding domain)"/>
    <property type="match status" value="1"/>
</dbReference>
<protein>
    <recommendedName>
        <fullName evidence="13">C2h2-type zn-finger protein</fullName>
    </recommendedName>
</protein>
<evidence type="ECO:0000256" key="9">
    <source>
        <dbReference type="SAM" id="MobiDB-lite"/>
    </source>
</evidence>
<feature type="region of interest" description="Disordered" evidence="9">
    <location>
        <begin position="125"/>
        <end position="190"/>
    </location>
</feature>
<feature type="domain" description="C2H2-type" evidence="10">
    <location>
        <begin position="410"/>
        <end position="437"/>
    </location>
</feature>
<feature type="domain" description="C2H2-type" evidence="10">
    <location>
        <begin position="550"/>
        <end position="577"/>
    </location>
</feature>
<evidence type="ECO:0000259" key="10">
    <source>
        <dbReference type="PROSITE" id="PS50157"/>
    </source>
</evidence>
<evidence type="ECO:0000256" key="7">
    <source>
        <dbReference type="PROSITE-ProRule" id="PRU00042"/>
    </source>
</evidence>
<dbReference type="FunFam" id="3.30.160.60:FF:000512">
    <property type="entry name" value="zinc finger protein 197 isoform X1"/>
    <property type="match status" value="1"/>
</dbReference>
<dbReference type="SMART" id="SM00355">
    <property type="entry name" value="ZnF_C2H2"/>
    <property type="match status" value="12"/>
</dbReference>
<feature type="domain" description="C2H2-type" evidence="10">
    <location>
        <begin position="382"/>
        <end position="409"/>
    </location>
</feature>
<dbReference type="InterPro" id="IPR036236">
    <property type="entry name" value="Znf_C2H2_sf"/>
</dbReference>
<evidence type="ECO:0000256" key="1">
    <source>
        <dbReference type="ARBA" id="ARBA00004123"/>
    </source>
</evidence>
<dbReference type="PROSITE" id="PS51915">
    <property type="entry name" value="ZAD"/>
    <property type="match status" value="1"/>
</dbReference>
<evidence type="ECO:0000256" key="4">
    <source>
        <dbReference type="ARBA" id="ARBA00022771"/>
    </source>
</evidence>
<dbReference type="FunFam" id="3.30.160.60:FF:000202">
    <property type="entry name" value="Zinc finger protein 574"/>
    <property type="match status" value="1"/>
</dbReference>
<keyword evidence="5 8" id="KW-0862">Zinc</keyword>
<keyword evidence="3" id="KW-0677">Repeat</keyword>
<keyword evidence="6" id="KW-0539">Nucleus</keyword>
<evidence type="ECO:0000259" key="11">
    <source>
        <dbReference type="PROSITE" id="PS51915"/>
    </source>
</evidence>
<dbReference type="PROSITE" id="PS50157">
    <property type="entry name" value="ZINC_FINGER_C2H2_2"/>
    <property type="match status" value="10"/>
</dbReference>